<feature type="non-terminal residue" evidence="3">
    <location>
        <position position="1"/>
    </location>
</feature>
<keyword evidence="1" id="KW-0175">Coiled coil</keyword>
<organism evidence="3 4">
    <name type="scientific">Mucuna pruriens</name>
    <name type="common">Velvet bean</name>
    <name type="synonym">Dolichos pruriens</name>
    <dbReference type="NCBI Taxonomy" id="157652"/>
    <lineage>
        <taxon>Eukaryota</taxon>
        <taxon>Viridiplantae</taxon>
        <taxon>Streptophyta</taxon>
        <taxon>Embryophyta</taxon>
        <taxon>Tracheophyta</taxon>
        <taxon>Spermatophyta</taxon>
        <taxon>Magnoliopsida</taxon>
        <taxon>eudicotyledons</taxon>
        <taxon>Gunneridae</taxon>
        <taxon>Pentapetalae</taxon>
        <taxon>rosids</taxon>
        <taxon>fabids</taxon>
        <taxon>Fabales</taxon>
        <taxon>Fabaceae</taxon>
        <taxon>Papilionoideae</taxon>
        <taxon>50 kb inversion clade</taxon>
        <taxon>NPAAA clade</taxon>
        <taxon>indigoferoid/millettioid clade</taxon>
        <taxon>Phaseoleae</taxon>
        <taxon>Mucuna</taxon>
    </lineage>
</organism>
<gene>
    <name evidence="3" type="primary">SUVR4</name>
    <name evidence="3" type="ORF">CR513_15452</name>
</gene>
<reference evidence="3" key="1">
    <citation type="submission" date="2018-05" db="EMBL/GenBank/DDBJ databases">
        <title>Draft genome of Mucuna pruriens seed.</title>
        <authorList>
            <person name="Nnadi N.E."/>
            <person name="Vos R."/>
            <person name="Hasami M.H."/>
            <person name="Devisetty U.K."/>
            <person name="Aguiy J.C."/>
        </authorList>
    </citation>
    <scope>NUCLEOTIDE SEQUENCE [LARGE SCALE GENOMIC DNA]</scope>
    <source>
        <strain evidence="3">JCA_2017</strain>
    </source>
</reference>
<proteinExistence type="predicted"/>
<dbReference type="PANTHER" id="PTHR46450">
    <property type="entry name" value="INACTIVE HISTONE-LYSINE N-METHYLTRANSFERASE SUVR1-RELATED"/>
    <property type="match status" value="1"/>
</dbReference>
<dbReference type="GO" id="GO:0032259">
    <property type="term" value="P:methylation"/>
    <property type="evidence" value="ECO:0007669"/>
    <property type="project" value="UniProtKB-KW"/>
</dbReference>
<accession>A0A371HEP3</accession>
<feature type="region of interest" description="Disordered" evidence="2">
    <location>
        <begin position="54"/>
        <end position="113"/>
    </location>
</feature>
<dbReference type="EMBL" id="QJKJ01002803">
    <property type="protein sequence ID" value="RDY01252.1"/>
    <property type="molecule type" value="Genomic_DNA"/>
</dbReference>
<dbReference type="PANTHER" id="PTHR46450:SF24">
    <property type="entry name" value="HISTONE-LYSINE N-METHYLTRANSFERASE SUVR4"/>
    <property type="match status" value="1"/>
</dbReference>
<evidence type="ECO:0000313" key="3">
    <source>
        <dbReference type="EMBL" id="RDY01252.1"/>
    </source>
</evidence>
<feature type="coiled-coil region" evidence="1">
    <location>
        <begin position="223"/>
        <end position="278"/>
    </location>
</feature>
<sequence>MTLLYDKSFEFPEDTTNYLQDYGIDFDDHEHPIKAFECCCGSAFCRDKQQKVFTPSAPSKKDTRKPANKSPSKEKTKKSRATTDKARQKLTFGHVTSPSLDANKRKPSGVLAGEGTAKKGKAVIDLDVAFVSEQAQAFVDSVGTSSNDMVSFRAPTPLESLWANGLDPWSVLPPSFMRSYDESFLTSQDFTKTYDMLGTYLLRSMAAMTAWRDSLKGANPTILQKLKVENQQLQTDLDRFKGIQEELQTSLTASQATIDSKTVKVATSKEELLKLKEECYRMKKDLDAAALARSALEETRSLDQKKLLKLQEELDVATLEKTMLEQKLKGSEEQHAELKQTLSNAREEKKELSEQISTLEDALLEGYQAGFDNALSQVALLSSDLDLSSCDSDKIVKDGKLVVPID</sequence>
<keyword evidence="4" id="KW-1185">Reference proteome</keyword>
<evidence type="ECO:0000256" key="1">
    <source>
        <dbReference type="SAM" id="Coils"/>
    </source>
</evidence>
<dbReference type="Gene3D" id="1.10.287.1490">
    <property type="match status" value="1"/>
</dbReference>
<dbReference type="Proteomes" id="UP000257109">
    <property type="component" value="Unassembled WGS sequence"/>
</dbReference>
<name>A0A371HEP3_MUCPR</name>
<evidence type="ECO:0000313" key="4">
    <source>
        <dbReference type="Proteomes" id="UP000257109"/>
    </source>
</evidence>
<feature type="coiled-coil region" evidence="1">
    <location>
        <begin position="307"/>
        <end position="365"/>
    </location>
</feature>
<dbReference type="GO" id="GO:0008168">
    <property type="term" value="F:methyltransferase activity"/>
    <property type="evidence" value="ECO:0007669"/>
    <property type="project" value="UniProtKB-KW"/>
</dbReference>
<comment type="caution">
    <text evidence="3">The sequence shown here is derived from an EMBL/GenBank/DDBJ whole genome shotgun (WGS) entry which is preliminary data.</text>
</comment>
<dbReference type="AlphaFoldDB" id="A0A371HEP3"/>
<dbReference type="STRING" id="157652.A0A371HEP3"/>
<evidence type="ECO:0000256" key="2">
    <source>
        <dbReference type="SAM" id="MobiDB-lite"/>
    </source>
</evidence>
<protein>
    <submittedName>
        <fullName evidence="3">Histone-lysine N-methyltransferase SUVR4</fullName>
    </submittedName>
</protein>